<protein>
    <recommendedName>
        <fullName evidence="3">Wings apart-like protein C-terminal domain-containing protein</fullName>
    </recommendedName>
</protein>
<evidence type="ECO:0000256" key="2">
    <source>
        <dbReference type="SAM" id="MobiDB-lite"/>
    </source>
</evidence>
<gene>
    <name evidence="4" type="ORF">M569_15661</name>
</gene>
<keyword evidence="5" id="KW-1185">Reference proteome</keyword>
<reference evidence="4 5" key="1">
    <citation type="journal article" date="2013" name="BMC Genomics">
        <title>The miniature genome of a carnivorous plant Genlisea aurea contains a low number of genes and short non-coding sequences.</title>
        <authorList>
            <person name="Leushkin E.V."/>
            <person name="Sutormin R.A."/>
            <person name="Nabieva E.R."/>
            <person name="Penin A.A."/>
            <person name="Kondrashov A.S."/>
            <person name="Logacheva M.D."/>
        </authorList>
    </citation>
    <scope>NUCLEOTIDE SEQUENCE [LARGE SCALE GENOMIC DNA]</scope>
</reference>
<feature type="region of interest" description="Disordered" evidence="2">
    <location>
        <begin position="153"/>
        <end position="187"/>
    </location>
</feature>
<feature type="compositionally biased region" description="Low complexity" evidence="2">
    <location>
        <begin position="175"/>
        <end position="186"/>
    </location>
</feature>
<dbReference type="OrthoDB" id="78088at2759"/>
<evidence type="ECO:0000313" key="5">
    <source>
        <dbReference type="Proteomes" id="UP000015453"/>
    </source>
</evidence>
<dbReference type="InterPro" id="IPR022771">
    <property type="entry name" value="WAPL_C"/>
</dbReference>
<organism evidence="4 5">
    <name type="scientific">Genlisea aurea</name>
    <dbReference type="NCBI Taxonomy" id="192259"/>
    <lineage>
        <taxon>Eukaryota</taxon>
        <taxon>Viridiplantae</taxon>
        <taxon>Streptophyta</taxon>
        <taxon>Embryophyta</taxon>
        <taxon>Tracheophyta</taxon>
        <taxon>Spermatophyta</taxon>
        <taxon>Magnoliopsida</taxon>
        <taxon>eudicotyledons</taxon>
        <taxon>Gunneridae</taxon>
        <taxon>Pentapetalae</taxon>
        <taxon>asterids</taxon>
        <taxon>lamiids</taxon>
        <taxon>Lamiales</taxon>
        <taxon>Lentibulariaceae</taxon>
        <taxon>Genlisea</taxon>
    </lineage>
</organism>
<dbReference type="EMBL" id="AUSU01008598">
    <property type="protein sequence ID" value="EPS59149.1"/>
    <property type="molecule type" value="Genomic_DNA"/>
</dbReference>
<comment type="caution">
    <text evidence="4">The sequence shown here is derived from an EMBL/GenBank/DDBJ whole genome shotgun (WGS) entry which is preliminary data.</text>
</comment>
<dbReference type="PANTHER" id="PTHR22100">
    <property type="entry name" value="WINGS APART-LIKE PROTEIN HOMOLOG"/>
    <property type="match status" value="1"/>
</dbReference>
<dbReference type="InterPro" id="IPR016024">
    <property type="entry name" value="ARM-type_fold"/>
</dbReference>
<dbReference type="Pfam" id="PF07814">
    <property type="entry name" value="WAPL"/>
    <property type="match status" value="1"/>
</dbReference>
<comment type="similarity">
    <text evidence="1">Belongs to the WAPL family.</text>
</comment>
<feature type="region of interest" description="Disordered" evidence="2">
    <location>
        <begin position="242"/>
        <end position="267"/>
    </location>
</feature>
<feature type="compositionally biased region" description="Basic and acidic residues" evidence="2">
    <location>
        <begin position="250"/>
        <end position="262"/>
    </location>
</feature>
<dbReference type="SUPFAM" id="SSF48371">
    <property type="entry name" value="ARM repeat"/>
    <property type="match status" value="1"/>
</dbReference>
<dbReference type="PANTHER" id="PTHR22100:SF13">
    <property type="entry name" value="WINGS APART-LIKE PROTEIN HOMOLOG"/>
    <property type="match status" value="1"/>
</dbReference>
<feature type="non-terminal residue" evidence="4">
    <location>
        <position position="467"/>
    </location>
</feature>
<feature type="domain" description="Wings apart-like protein C-terminal" evidence="3">
    <location>
        <begin position="16"/>
        <end position="359"/>
    </location>
</feature>
<name>S8BXM5_9LAMI</name>
<dbReference type="Proteomes" id="UP000015453">
    <property type="component" value="Unassembled WGS sequence"/>
</dbReference>
<evidence type="ECO:0000259" key="3">
    <source>
        <dbReference type="Pfam" id="PF07814"/>
    </source>
</evidence>
<evidence type="ECO:0000313" key="4">
    <source>
        <dbReference type="EMBL" id="EPS59149.1"/>
    </source>
</evidence>
<dbReference type="AlphaFoldDB" id="S8BXM5"/>
<proteinExistence type="inferred from homology"/>
<accession>S8BXM5</accession>
<dbReference type="InterPro" id="IPR011989">
    <property type="entry name" value="ARM-like"/>
</dbReference>
<dbReference type="InterPro" id="IPR039874">
    <property type="entry name" value="WAPL"/>
</dbReference>
<feature type="non-terminal residue" evidence="4">
    <location>
        <position position="1"/>
    </location>
</feature>
<evidence type="ECO:0000256" key="1">
    <source>
        <dbReference type="ARBA" id="ARBA00006854"/>
    </source>
</evidence>
<sequence>ETSGTILRSGGNFKEKLREVGGLDAVFEVASRCHCTLEECLQKNPSFSLDSKDTRWMESLALLLKCLKIMENATFLSKDNQGYLLRMIGDFNGQRTPRSVVKLVLRVITILSDVSLQRSYLKNSCEEKSSVSSYENIDSGICSMESASQKSCDASQSRKSQFPGFSDSVKSRIESSQSGSCSGASQDPEDVVKHIISDYQEAAEGIGGKKKKKNYNPNSRTVDYSRDPFAFDEHEFDEPSKWDVLSGSAEDSKGKGHDEGSREAGFPSAGYGDKSNLIADCILTAVKVLMNMCNENPEGCEHIAKLGGLEILSSLIAIHFPLYAALPSDNYPHLTDPESDLLIAILGSLVNLVEKDVQNRSRLAKATVSVPGDVSFRSEDRRDAISLFCSIFLANQPACCEAAQEDSEGEESLWAGEKEAEKMIVEAYSALLLAFLSTESRTVRNSIGQSLPGRNLRVLVPVLERFV</sequence>
<dbReference type="Gene3D" id="1.25.10.10">
    <property type="entry name" value="Leucine-rich Repeat Variant"/>
    <property type="match status" value="1"/>
</dbReference>